<keyword evidence="2" id="KW-1185">Reference proteome</keyword>
<proteinExistence type="predicted"/>
<gene>
    <name evidence="1" type="ORF">E5331_11470</name>
</gene>
<evidence type="ECO:0000313" key="1">
    <source>
        <dbReference type="EMBL" id="TGY78139.1"/>
    </source>
</evidence>
<dbReference type="EMBL" id="SRYB01000016">
    <property type="protein sequence ID" value="TGY78139.1"/>
    <property type="molecule type" value="Genomic_DNA"/>
</dbReference>
<comment type="caution">
    <text evidence="1">The sequence shown here is derived from an EMBL/GenBank/DDBJ whole genome shotgun (WGS) entry which is preliminary data.</text>
</comment>
<reference evidence="1" key="1">
    <citation type="submission" date="2019-04" db="EMBL/GenBank/DDBJ databases">
        <title>Microbes associate with the intestines of laboratory mice.</title>
        <authorList>
            <person name="Navarre W."/>
            <person name="Wong E."/>
            <person name="Huang K."/>
            <person name="Tropini C."/>
            <person name="Ng K."/>
            <person name="Yu B."/>
        </authorList>
    </citation>
    <scope>NUCLEOTIDE SEQUENCE</scope>
    <source>
        <strain evidence="1">NM04_E33</strain>
    </source>
</reference>
<protein>
    <submittedName>
        <fullName evidence="1">Uncharacterized protein</fullName>
    </submittedName>
</protein>
<sequence>MGKGKCIWIFMMTIMLLSPLSVWGKGKTVHNQPFLETRLDRNRSTEGERLIYEVVLFSPEEDVAGAEILANPDFGELAVTRSASDSHIDKIERDGKTYYTVVIDRFFIGAGKSGKYEIRGGDYRVGFNRQVRVNDPFWGPMITNRIAVEELTAPDISMQVSPLPEKGKPADYSGAIGDFEVEASLHHGAVAGEESCLLVTVAGTGDLSDAALPDIRSALGEGLQFKSMTDNVSYFIHHGKLGSELEIECVFVADKPGKYVVNPIEFSYFDSEKGKYVKARSKPIEIEVEERKSVREKPPVTMEI</sequence>
<dbReference type="Proteomes" id="UP000306319">
    <property type="component" value="Unassembled WGS sequence"/>
</dbReference>
<organism evidence="1 2">
    <name type="scientific">Lepagella muris</name>
    <dbReference type="NCBI Taxonomy" id="3032870"/>
    <lineage>
        <taxon>Bacteria</taxon>
        <taxon>Pseudomonadati</taxon>
        <taxon>Bacteroidota</taxon>
        <taxon>Bacteroidia</taxon>
        <taxon>Bacteroidales</taxon>
        <taxon>Muribaculaceae</taxon>
        <taxon>Lepagella</taxon>
    </lineage>
</organism>
<evidence type="ECO:0000313" key="2">
    <source>
        <dbReference type="Proteomes" id="UP000306319"/>
    </source>
</evidence>
<name>A0AC61RCE3_9BACT</name>
<accession>A0AC61RCE3</accession>